<evidence type="ECO:0008006" key="8">
    <source>
        <dbReference type="Google" id="ProtNLM"/>
    </source>
</evidence>
<sequence>MRNVLGFNSRKSVSSVRNIIMSQSDESPVFSKPRLVLKKVLARNVNHGSRLMVNKNIASEFKGLDPFLNLDHFSVTHPVGFTDHPHRGFETVTYMLEGGLVHQDFIGNKGTIRAGEVQWMSAGRGIIHSEMPAGVGTHTGVQLWINLSKKDKMIEPSYQDLLKENIPRAAKDGVEVKVIAGEALGVKSETHTRTPAMFFDFKLHPQAQVHHNIPETWNSFVYVLEGEGVFGSPSSSPIGPSNVVFLGLGDGVSVWNKSSEPLRFLLIAGEPLNEPVAKYGPFVMSTQSEIEQAMEDFQYCKNGFENGRHWRSQ</sequence>
<proteinExistence type="inferred from homology"/>
<feature type="domain" description="Pirin N-terminal" evidence="4">
    <location>
        <begin position="59"/>
        <end position="145"/>
    </location>
</feature>
<comment type="cofactor">
    <cofactor evidence="2">
        <name>Fe cation</name>
        <dbReference type="ChEBI" id="CHEBI:24875"/>
    </cofactor>
    <text evidence="2">Binds 1 Fe cation per subunit.</text>
</comment>
<dbReference type="EMBL" id="JAWXYG010000008">
    <property type="protein sequence ID" value="KAK4266545.1"/>
    <property type="molecule type" value="Genomic_DNA"/>
</dbReference>
<dbReference type="InterPro" id="IPR008778">
    <property type="entry name" value="Pirin_C_dom"/>
</dbReference>
<organism evidence="6 7">
    <name type="scientific">Acacia crassicarpa</name>
    <name type="common">northern wattle</name>
    <dbReference type="NCBI Taxonomy" id="499986"/>
    <lineage>
        <taxon>Eukaryota</taxon>
        <taxon>Viridiplantae</taxon>
        <taxon>Streptophyta</taxon>
        <taxon>Embryophyta</taxon>
        <taxon>Tracheophyta</taxon>
        <taxon>Spermatophyta</taxon>
        <taxon>Magnoliopsida</taxon>
        <taxon>eudicotyledons</taxon>
        <taxon>Gunneridae</taxon>
        <taxon>Pentapetalae</taxon>
        <taxon>rosids</taxon>
        <taxon>fabids</taxon>
        <taxon>Fabales</taxon>
        <taxon>Fabaceae</taxon>
        <taxon>Caesalpinioideae</taxon>
        <taxon>mimosoid clade</taxon>
        <taxon>Acacieae</taxon>
        <taxon>Acacia</taxon>
    </lineage>
</organism>
<dbReference type="InterPro" id="IPR003829">
    <property type="entry name" value="Pirin_N_dom"/>
</dbReference>
<feature type="binding site" evidence="2">
    <location>
        <position position="86"/>
    </location>
    <ligand>
        <name>Fe cation</name>
        <dbReference type="ChEBI" id="CHEBI:24875"/>
    </ligand>
</feature>
<dbReference type="InterPro" id="IPR012093">
    <property type="entry name" value="Pirin"/>
</dbReference>
<dbReference type="Proteomes" id="UP001293593">
    <property type="component" value="Unassembled WGS sequence"/>
</dbReference>
<dbReference type="Gene3D" id="2.60.120.10">
    <property type="entry name" value="Jelly Rolls"/>
    <property type="match status" value="2"/>
</dbReference>
<dbReference type="GO" id="GO:0046872">
    <property type="term" value="F:metal ion binding"/>
    <property type="evidence" value="ECO:0007669"/>
    <property type="project" value="UniProtKB-KW"/>
</dbReference>
<evidence type="ECO:0000259" key="5">
    <source>
        <dbReference type="Pfam" id="PF05726"/>
    </source>
</evidence>
<dbReference type="InterPro" id="IPR011051">
    <property type="entry name" value="RmlC_Cupin_sf"/>
</dbReference>
<dbReference type="PIRSF" id="PIRSF006232">
    <property type="entry name" value="Pirin"/>
    <property type="match status" value="1"/>
</dbReference>
<dbReference type="SUPFAM" id="SSF51182">
    <property type="entry name" value="RmlC-like cupins"/>
    <property type="match status" value="1"/>
</dbReference>
<protein>
    <recommendedName>
        <fullName evidence="8">Pirin-like protein</fullName>
    </recommendedName>
</protein>
<dbReference type="Pfam" id="PF02678">
    <property type="entry name" value="Pirin"/>
    <property type="match status" value="1"/>
</dbReference>
<evidence type="ECO:0000313" key="7">
    <source>
        <dbReference type="Proteomes" id="UP001293593"/>
    </source>
</evidence>
<evidence type="ECO:0000259" key="4">
    <source>
        <dbReference type="Pfam" id="PF02678"/>
    </source>
</evidence>
<feature type="binding site" evidence="2">
    <location>
        <position position="84"/>
    </location>
    <ligand>
        <name>Fe cation</name>
        <dbReference type="ChEBI" id="CHEBI:24875"/>
    </ligand>
</feature>
<evidence type="ECO:0000256" key="3">
    <source>
        <dbReference type="RuleBase" id="RU003457"/>
    </source>
</evidence>
<keyword evidence="2" id="KW-0479">Metal-binding</keyword>
<dbReference type="PANTHER" id="PTHR13903">
    <property type="entry name" value="PIRIN-RELATED"/>
    <property type="match status" value="1"/>
</dbReference>
<name>A0AAE1MJ02_9FABA</name>
<comment type="similarity">
    <text evidence="1 3">Belongs to the pirin family.</text>
</comment>
<reference evidence="6" key="1">
    <citation type="submission" date="2023-10" db="EMBL/GenBank/DDBJ databases">
        <title>Chromosome-level genome of the transformable northern wattle, Acacia crassicarpa.</title>
        <authorList>
            <person name="Massaro I."/>
            <person name="Sinha N.R."/>
            <person name="Poethig S."/>
            <person name="Leichty A.R."/>
        </authorList>
    </citation>
    <scope>NUCLEOTIDE SEQUENCE</scope>
    <source>
        <strain evidence="6">Acra3RX</strain>
        <tissue evidence="6">Leaf</tissue>
    </source>
</reference>
<dbReference type="InterPro" id="IPR014710">
    <property type="entry name" value="RmlC-like_jellyroll"/>
</dbReference>
<dbReference type="CDD" id="cd02909">
    <property type="entry name" value="cupin_pirin_N"/>
    <property type="match status" value="1"/>
</dbReference>
<gene>
    <name evidence="6" type="ORF">QN277_027444</name>
</gene>
<evidence type="ECO:0000256" key="2">
    <source>
        <dbReference type="PIRSR" id="PIRSR006232-1"/>
    </source>
</evidence>
<evidence type="ECO:0000313" key="6">
    <source>
        <dbReference type="EMBL" id="KAK4266545.1"/>
    </source>
</evidence>
<keyword evidence="7" id="KW-1185">Reference proteome</keyword>
<feature type="binding site" evidence="2">
    <location>
        <position position="128"/>
    </location>
    <ligand>
        <name>Fe cation</name>
        <dbReference type="ChEBI" id="CHEBI:24875"/>
    </ligand>
</feature>
<comment type="caution">
    <text evidence="6">The sequence shown here is derived from an EMBL/GenBank/DDBJ whole genome shotgun (WGS) entry which is preliminary data.</text>
</comment>
<dbReference type="AlphaFoldDB" id="A0AAE1MJ02"/>
<dbReference type="Pfam" id="PF05726">
    <property type="entry name" value="Pirin_C"/>
    <property type="match status" value="1"/>
</dbReference>
<feature type="domain" description="Pirin C-terminal" evidence="5">
    <location>
        <begin position="199"/>
        <end position="303"/>
    </location>
</feature>
<evidence type="ECO:0000256" key="1">
    <source>
        <dbReference type="ARBA" id="ARBA00008416"/>
    </source>
</evidence>
<dbReference type="CDD" id="cd02247">
    <property type="entry name" value="cupin_pirin_C"/>
    <property type="match status" value="1"/>
</dbReference>
<keyword evidence="2" id="KW-0408">Iron</keyword>
<dbReference type="PANTHER" id="PTHR13903:SF8">
    <property type="entry name" value="PIRIN"/>
    <property type="match status" value="1"/>
</dbReference>
<accession>A0AAE1MJ02</accession>
<feature type="binding site" evidence="2">
    <location>
        <position position="130"/>
    </location>
    <ligand>
        <name>Fe cation</name>
        <dbReference type="ChEBI" id="CHEBI:24875"/>
    </ligand>
</feature>